<dbReference type="Proteomes" id="UP000823388">
    <property type="component" value="Chromosome 2K"/>
</dbReference>
<proteinExistence type="predicted"/>
<name>A0A8T0W2D7_PANVG</name>
<protein>
    <recommendedName>
        <fullName evidence="4">Replication factor A C-terminal domain-containing protein</fullName>
    </recommendedName>
</protein>
<sequence length="208" mass="22046">MKTAKHHGDSYKCTNAKCNNIGIPNPRFKLSILAGDDTNAAEFILFGRQAQRLTKKSADTLMAKNPTDFILDEITRLLEKTFTWIVSFTDSTTDSDTITLQTNTVVGEVGQGGSIIPAMPATSQTSSLMLSEGATTSVHGASHQNQALPKLPLAACSVDSHASNASLVRPALLASDAPQTPQSVKSTANYKDKSENPAVKPSKSALVS</sequence>
<organism evidence="2 3">
    <name type="scientific">Panicum virgatum</name>
    <name type="common">Blackwell switchgrass</name>
    <dbReference type="NCBI Taxonomy" id="38727"/>
    <lineage>
        <taxon>Eukaryota</taxon>
        <taxon>Viridiplantae</taxon>
        <taxon>Streptophyta</taxon>
        <taxon>Embryophyta</taxon>
        <taxon>Tracheophyta</taxon>
        <taxon>Spermatophyta</taxon>
        <taxon>Magnoliopsida</taxon>
        <taxon>Liliopsida</taxon>
        <taxon>Poales</taxon>
        <taxon>Poaceae</taxon>
        <taxon>PACMAD clade</taxon>
        <taxon>Panicoideae</taxon>
        <taxon>Panicodae</taxon>
        <taxon>Paniceae</taxon>
        <taxon>Panicinae</taxon>
        <taxon>Panicum</taxon>
        <taxon>Panicum sect. Hiantes</taxon>
    </lineage>
</organism>
<dbReference type="AlphaFoldDB" id="A0A8T0W2D7"/>
<evidence type="ECO:0000256" key="1">
    <source>
        <dbReference type="SAM" id="MobiDB-lite"/>
    </source>
</evidence>
<gene>
    <name evidence="2" type="ORF">PVAP13_2KG009656</name>
</gene>
<reference evidence="2" key="1">
    <citation type="submission" date="2020-05" db="EMBL/GenBank/DDBJ databases">
        <title>WGS assembly of Panicum virgatum.</title>
        <authorList>
            <person name="Lovell J.T."/>
            <person name="Jenkins J."/>
            <person name="Shu S."/>
            <person name="Juenger T.E."/>
            <person name="Schmutz J."/>
        </authorList>
    </citation>
    <scope>NUCLEOTIDE SEQUENCE</scope>
    <source>
        <strain evidence="2">AP13</strain>
    </source>
</reference>
<accession>A0A8T0W2D7</accession>
<evidence type="ECO:0000313" key="3">
    <source>
        <dbReference type="Proteomes" id="UP000823388"/>
    </source>
</evidence>
<keyword evidence="3" id="KW-1185">Reference proteome</keyword>
<dbReference type="PANTHER" id="PTHR47165:SF3">
    <property type="entry name" value="RETROTRANSPOSON-LIKE PROTEIN"/>
    <property type="match status" value="1"/>
</dbReference>
<dbReference type="EMBL" id="CM029039">
    <property type="protein sequence ID" value="KAG2639524.1"/>
    <property type="molecule type" value="Genomic_DNA"/>
</dbReference>
<evidence type="ECO:0008006" key="4">
    <source>
        <dbReference type="Google" id="ProtNLM"/>
    </source>
</evidence>
<feature type="region of interest" description="Disordered" evidence="1">
    <location>
        <begin position="173"/>
        <end position="208"/>
    </location>
</feature>
<comment type="caution">
    <text evidence="2">The sequence shown here is derived from an EMBL/GenBank/DDBJ whole genome shotgun (WGS) entry which is preliminary data.</text>
</comment>
<dbReference type="InterPro" id="IPR012340">
    <property type="entry name" value="NA-bd_OB-fold"/>
</dbReference>
<evidence type="ECO:0000313" key="2">
    <source>
        <dbReference type="EMBL" id="KAG2639524.1"/>
    </source>
</evidence>
<dbReference type="SUPFAM" id="SSF50249">
    <property type="entry name" value="Nucleic acid-binding proteins"/>
    <property type="match status" value="1"/>
</dbReference>
<dbReference type="PANTHER" id="PTHR47165">
    <property type="entry name" value="OS03G0429900 PROTEIN"/>
    <property type="match status" value="1"/>
</dbReference>
<dbReference type="Gene3D" id="2.40.50.140">
    <property type="entry name" value="Nucleic acid-binding proteins"/>
    <property type="match status" value="1"/>
</dbReference>
<feature type="compositionally biased region" description="Polar residues" evidence="1">
    <location>
        <begin position="177"/>
        <end position="189"/>
    </location>
</feature>